<dbReference type="RefSeq" id="WP_190440105.1">
    <property type="nucleotide sequence ID" value="NZ_JAMPKM010000014.1"/>
</dbReference>
<dbReference type="SUPFAM" id="SSF55729">
    <property type="entry name" value="Acyl-CoA N-acyltransferases (Nat)"/>
    <property type="match status" value="1"/>
</dbReference>
<comment type="caution">
    <text evidence="1">The sequence shown here is derived from an EMBL/GenBank/DDBJ whole genome shotgun (WGS) entry which is preliminary data.</text>
</comment>
<evidence type="ECO:0000313" key="2">
    <source>
        <dbReference type="Proteomes" id="UP001464891"/>
    </source>
</evidence>
<reference evidence="1 2" key="1">
    <citation type="submission" date="2022-04" db="EMBL/GenBank/DDBJ databases">
        <title>Positive selection, recombination, and allopatry shape intraspecific diversity of widespread and dominant cyanobacteria.</title>
        <authorList>
            <person name="Wei J."/>
            <person name="Shu W."/>
            <person name="Hu C."/>
        </authorList>
    </citation>
    <scope>NUCLEOTIDE SEQUENCE [LARGE SCALE GENOMIC DNA]</scope>
    <source>
        <strain evidence="1 2">GB2-A4</strain>
    </source>
</reference>
<dbReference type="Proteomes" id="UP001464891">
    <property type="component" value="Unassembled WGS sequence"/>
</dbReference>
<gene>
    <name evidence="1" type="ORF">NC998_20090</name>
</gene>
<dbReference type="Gene3D" id="3.40.630.30">
    <property type="match status" value="1"/>
</dbReference>
<evidence type="ECO:0000313" key="1">
    <source>
        <dbReference type="EMBL" id="MEP0819404.1"/>
    </source>
</evidence>
<dbReference type="EMBL" id="JAMPKM010000014">
    <property type="protein sequence ID" value="MEP0819404.1"/>
    <property type="molecule type" value="Genomic_DNA"/>
</dbReference>
<dbReference type="CDD" id="cd04301">
    <property type="entry name" value="NAT_SF"/>
    <property type="match status" value="1"/>
</dbReference>
<sequence length="266" mass="29743">MKFHRLSLEERPLWQSGIAAIEQIASYPLGNDFFQLDHGSDYFAFFDRLGSVNYYVALDGDRVAAVGAGVLRQVKTRRAEALQPAWYLCDLKVHPLYQRQQLSMRILSHAIADGLPTCVTGYTISMNTEDGSASRWVRVLERFDQIAFCRATTLGIYSCDAMTMQKLEPILNKHRGPITYLSLQGVKDLRLQSTGQILPLLHVQWGEGKVGAIAVPQPGYTHMFCAPTEDALATELSRLEVYPSATASVVSHGMQSDWRFILTSDI</sequence>
<name>A0ABV0JC82_9CYAN</name>
<proteinExistence type="predicted"/>
<protein>
    <submittedName>
        <fullName evidence="1">GNAT family N-acetyltransferase</fullName>
    </submittedName>
</protein>
<keyword evidence="2" id="KW-1185">Reference proteome</keyword>
<dbReference type="InterPro" id="IPR016181">
    <property type="entry name" value="Acyl_CoA_acyltransferase"/>
</dbReference>
<accession>A0ABV0JC82</accession>
<organism evidence="1 2">
    <name type="scientific">Trichocoleus desertorum GB2-A4</name>
    <dbReference type="NCBI Taxonomy" id="2933944"/>
    <lineage>
        <taxon>Bacteria</taxon>
        <taxon>Bacillati</taxon>
        <taxon>Cyanobacteriota</taxon>
        <taxon>Cyanophyceae</taxon>
        <taxon>Leptolyngbyales</taxon>
        <taxon>Trichocoleusaceae</taxon>
        <taxon>Trichocoleus</taxon>
    </lineage>
</organism>